<dbReference type="Gene3D" id="2.60.40.1120">
    <property type="entry name" value="Carboxypeptidase-like, regulatory domain"/>
    <property type="match status" value="1"/>
</dbReference>
<comment type="similarity">
    <text evidence="8 9">Belongs to the TonB-dependent receptor family.</text>
</comment>
<name>A0A5M8QPW5_9BACT</name>
<feature type="transmembrane region" description="Helical" evidence="11">
    <location>
        <begin position="12"/>
        <end position="30"/>
    </location>
</feature>
<dbReference type="InterPro" id="IPR036942">
    <property type="entry name" value="Beta-barrel_TonB_sf"/>
</dbReference>
<dbReference type="InterPro" id="IPR037066">
    <property type="entry name" value="Plug_dom_sf"/>
</dbReference>
<evidence type="ECO:0000259" key="12">
    <source>
        <dbReference type="Pfam" id="PF00593"/>
    </source>
</evidence>
<organism evidence="14 15">
    <name type="scientific">Dyadobacter flavalbus</name>
    <dbReference type="NCBI Taxonomy" id="2579942"/>
    <lineage>
        <taxon>Bacteria</taxon>
        <taxon>Pseudomonadati</taxon>
        <taxon>Bacteroidota</taxon>
        <taxon>Cytophagia</taxon>
        <taxon>Cytophagales</taxon>
        <taxon>Spirosomataceae</taxon>
        <taxon>Dyadobacter</taxon>
    </lineage>
</organism>
<dbReference type="Pfam" id="PF13715">
    <property type="entry name" value="CarbopepD_reg_2"/>
    <property type="match status" value="1"/>
</dbReference>
<evidence type="ECO:0000256" key="9">
    <source>
        <dbReference type="RuleBase" id="RU003357"/>
    </source>
</evidence>
<evidence type="ECO:0000256" key="4">
    <source>
        <dbReference type="ARBA" id="ARBA00022692"/>
    </source>
</evidence>
<dbReference type="Pfam" id="PF07715">
    <property type="entry name" value="Plug"/>
    <property type="match status" value="1"/>
</dbReference>
<dbReference type="RefSeq" id="WP_139013071.1">
    <property type="nucleotide sequence ID" value="NZ_VBSN01000049.1"/>
</dbReference>
<keyword evidence="4 8" id="KW-0812">Transmembrane</keyword>
<evidence type="ECO:0000256" key="8">
    <source>
        <dbReference type="PROSITE-ProRule" id="PRU01360"/>
    </source>
</evidence>
<keyword evidence="11" id="KW-1133">Transmembrane helix</keyword>
<dbReference type="InterPro" id="IPR039426">
    <property type="entry name" value="TonB-dep_rcpt-like"/>
</dbReference>
<dbReference type="InterPro" id="IPR008969">
    <property type="entry name" value="CarboxyPept-like_regulatory"/>
</dbReference>
<feature type="domain" description="TonB-dependent receptor plug" evidence="13">
    <location>
        <begin position="124"/>
        <end position="247"/>
    </location>
</feature>
<reference evidence="14 15" key="1">
    <citation type="submission" date="2019-05" db="EMBL/GenBank/DDBJ databases">
        <authorList>
            <person name="Qu J.-H."/>
        </authorList>
    </citation>
    <scope>NUCLEOTIDE SEQUENCE [LARGE SCALE GENOMIC DNA]</scope>
    <source>
        <strain evidence="14 15">NS28</strain>
    </source>
</reference>
<dbReference type="GO" id="GO:0009279">
    <property type="term" value="C:cell outer membrane"/>
    <property type="evidence" value="ECO:0007669"/>
    <property type="project" value="UniProtKB-SubCell"/>
</dbReference>
<dbReference type="Gene3D" id="2.170.130.10">
    <property type="entry name" value="TonB-dependent receptor, plug domain"/>
    <property type="match status" value="1"/>
</dbReference>
<dbReference type="PROSITE" id="PS52016">
    <property type="entry name" value="TONB_DEPENDENT_REC_3"/>
    <property type="match status" value="1"/>
</dbReference>
<evidence type="ECO:0000256" key="6">
    <source>
        <dbReference type="ARBA" id="ARBA00023136"/>
    </source>
</evidence>
<keyword evidence="15" id="KW-1185">Reference proteome</keyword>
<keyword evidence="14" id="KW-0675">Receptor</keyword>
<dbReference type="Proteomes" id="UP000323994">
    <property type="component" value="Unassembled WGS sequence"/>
</dbReference>
<dbReference type="EMBL" id="VBSN01000049">
    <property type="protein sequence ID" value="KAA6438267.1"/>
    <property type="molecule type" value="Genomic_DNA"/>
</dbReference>
<keyword evidence="5 9" id="KW-0798">TonB box</keyword>
<evidence type="ECO:0000313" key="14">
    <source>
        <dbReference type="EMBL" id="KAA6438267.1"/>
    </source>
</evidence>
<dbReference type="Gene3D" id="2.40.170.20">
    <property type="entry name" value="TonB-dependent receptor, beta-barrel domain"/>
    <property type="match status" value="1"/>
</dbReference>
<evidence type="ECO:0000256" key="10">
    <source>
        <dbReference type="SAM" id="MobiDB-lite"/>
    </source>
</evidence>
<feature type="domain" description="TonB-dependent receptor-like beta-barrel" evidence="12">
    <location>
        <begin position="356"/>
        <end position="981"/>
    </location>
</feature>
<evidence type="ECO:0000256" key="2">
    <source>
        <dbReference type="ARBA" id="ARBA00022448"/>
    </source>
</evidence>
<dbReference type="InterPro" id="IPR023996">
    <property type="entry name" value="TonB-dep_OMP_SusC/RagA"/>
</dbReference>
<evidence type="ECO:0000256" key="11">
    <source>
        <dbReference type="SAM" id="Phobius"/>
    </source>
</evidence>
<sequence>MLKITLRRFDGTGFRWSLLLSVIVSLYGYGQSVTVTGLVKSQNEQAAIPGINILVKNTLTGTATDAQGKFTINVSPDAVLVFSGIGFLSQEVPVNNRSTIDVTLQEDTKQLNELVVIGYGVQKKSDLTGSVSSISEAQFKKTPVASLDNGLRGRAAGVQVTSTSNQPGGATSIRIRGSNSVNTGSEPLYVIDGFPVFNDNSATAGGATVGPKLNALSLINPNDIVSIEVLKDASAAAIYGARGANGVVLITTKKGQEGKMKIDLNAYYGVQKVSKTLPLLNATEYAQLVNDANGKVIYTPEQIASFGEGTNWQDEIFRSAPMQNYQVTASGGDAKTKYSLSLNYFDQAGIIINSNFKRYSARFNFEKQANTKLTLGSNLSIANTNANQALSSTGGGEGTQGVIVSALDFNPILKVRNPDGTYVLENDRGIPIGNPVATALELTNKSVSTRFLGNVFANYKILDGLEFRTSVGADITNTGEKYYAPRTILAGASAQGIGRASTASGTSWLNENTLTYNKSFDKHALTVLAGFSAQKYTRNLLTSAASGFVNDLLGADNLGSGAIISSPVTNVLDWSLISYIGRINYGFNDKYLLTLTGRADGSSKFGNNNKYGFFPSGSVAWKLSEEEFIKNISAIDELKLRLSYGKIGNQEINSYQSLAGLAGASYIIGDKVMKGFLPGNISNPNLKWETTAQTDLGLDLGLFRNRLNLTFDAYYKKTTDMLLNINVPWSTGFSTALQNIGSIENKGIELGIQANVLTKDLKWNINFNIAANKNKVLDLGPVSQILTGEINGYLKINDPVVIVPGRPLNSFYGYVSDGIFQNGENIAASAQKTAVPGDRKYKDLNGDGVLDAKDRTFIGNAQPKFFGGFTNDFSYKGFDLSASFNYVYGNKILNSTRADLDLPTGQKNSSARVKDRWTPTNPSNTIPRATLNRAFLFSDAQIEDGSFLRLGSLSLGYNFPSSWLSKTGISNAKLYVSGQNLFIITHYTGFDPETNQSGQNNILRGIDSDSYPNSRSFLVGVNLSF</sequence>
<keyword evidence="2 8" id="KW-0813">Transport</keyword>
<feature type="region of interest" description="Disordered" evidence="10">
    <location>
        <begin position="903"/>
        <end position="923"/>
    </location>
</feature>
<dbReference type="InterPro" id="IPR012910">
    <property type="entry name" value="Plug_dom"/>
</dbReference>
<evidence type="ECO:0000256" key="1">
    <source>
        <dbReference type="ARBA" id="ARBA00004571"/>
    </source>
</evidence>
<evidence type="ECO:0000256" key="7">
    <source>
        <dbReference type="ARBA" id="ARBA00023237"/>
    </source>
</evidence>
<keyword evidence="7 8" id="KW-0998">Cell outer membrane</keyword>
<dbReference type="NCBIfam" id="TIGR04057">
    <property type="entry name" value="SusC_RagA_signa"/>
    <property type="match status" value="1"/>
</dbReference>
<dbReference type="NCBIfam" id="TIGR04056">
    <property type="entry name" value="OMP_RagA_SusC"/>
    <property type="match status" value="1"/>
</dbReference>
<keyword evidence="6 8" id="KW-0472">Membrane</keyword>
<keyword evidence="3 8" id="KW-1134">Transmembrane beta strand</keyword>
<evidence type="ECO:0000259" key="13">
    <source>
        <dbReference type="Pfam" id="PF07715"/>
    </source>
</evidence>
<comment type="subcellular location">
    <subcellularLocation>
        <location evidence="1 8">Cell outer membrane</location>
        <topology evidence="1 8">Multi-pass membrane protein</topology>
    </subcellularLocation>
</comment>
<comment type="caution">
    <text evidence="14">The sequence shown here is derived from an EMBL/GenBank/DDBJ whole genome shotgun (WGS) entry which is preliminary data.</text>
</comment>
<dbReference type="InterPro" id="IPR023997">
    <property type="entry name" value="TonB-dep_OMP_SusC/RagA_CS"/>
</dbReference>
<dbReference type="FunFam" id="2.170.130.10:FF:000008">
    <property type="entry name" value="SusC/RagA family TonB-linked outer membrane protein"/>
    <property type="match status" value="1"/>
</dbReference>
<protein>
    <submittedName>
        <fullName evidence="14">TonB-dependent receptor</fullName>
    </submittedName>
</protein>
<dbReference type="SUPFAM" id="SSF49464">
    <property type="entry name" value="Carboxypeptidase regulatory domain-like"/>
    <property type="match status" value="1"/>
</dbReference>
<dbReference type="SUPFAM" id="SSF56935">
    <property type="entry name" value="Porins"/>
    <property type="match status" value="1"/>
</dbReference>
<accession>A0A5M8QPW5</accession>
<dbReference type="OrthoDB" id="9768177at2"/>
<dbReference type="Pfam" id="PF00593">
    <property type="entry name" value="TonB_dep_Rec_b-barrel"/>
    <property type="match status" value="1"/>
</dbReference>
<evidence type="ECO:0000256" key="3">
    <source>
        <dbReference type="ARBA" id="ARBA00022452"/>
    </source>
</evidence>
<dbReference type="InterPro" id="IPR000531">
    <property type="entry name" value="Beta-barrel_TonB"/>
</dbReference>
<evidence type="ECO:0000313" key="15">
    <source>
        <dbReference type="Proteomes" id="UP000323994"/>
    </source>
</evidence>
<proteinExistence type="inferred from homology"/>
<dbReference type="AlphaFoldDB" id="A0A5M8QPW5"/>
<evidence type="ECO:0000256" key="5">
    <source>
        <dbReference type="ARBA" id="ARBA00023077"/>
    </source>
</evidence>
<gene>
    <name evidence="14" type="ORF">FEM33_16310</name>
</gene>